<keyword evidence="3" id="KW-1185">Reference proteome</keyword>
<gene>
    <name evidence="2" type="ORF">CLV70_13621</name>
</gene>
<evidence type="ECO:0000313" key="3">
    <source>
        <dbReference type="Proteomes" id="UP000239209"/>
    </source>
</evidence>
<feature type="compositionally biased region" description="Gly residues" evidence="1">
    <location>
        <begin position="148"/>
        <end position="164"/>
    </location>
</feature>
<accession>A0A2T0RDL7</accession>
<dbReference type="RefSeq" id="WP_211304035.1">
    <property type="nucleotide sequence ID" value="NZ_PVZG01000036.1"/>
</dbReference>
<evidence type="ECO:0000313" key="2">
    <source>
        <dbReference type="EMBL" id="PRY19258.1"/>
    </source>
</evidence>
<protein>
    <recommendedName>
        <fullName evidence="4">HEAT repeat protein</fullName>
    </recommendedName>
</protein>
<organism evidence="2 3">
    <name type="scientific">Pseudosporangium ferrugineum</name>
    <dbReference type="NCBI Taxonomy" id="439699"/>
    <lineage>
        <taxon>Bacteria</taxon>
        <taxon>Bacillati</taxon>
        <taxon>Actinomycetota</taxon>
        <taxon>Actinomycetes</taxon>
        <taxon>Micromonosporales</taxon>
        <taxon>Micromonosporaceae</taxon>
        <taxon>Pseudosporangium</taxon>
    </lineage>
</organism>
<comment type="caution">
    <text evidence="2">The sequence shown here is derived from an EMBL/GenBank/DDBJ whole genome shotgun (WGS) entry which is preliminary data.</text>
</comment>
<dbReference type="InterPro" id="IPR049796">
    <property type="entry name" value="CdiI_Ct-like"/>
</dbReference>
<feature type="region of interest" description="Disordered" evidence="1">
    <location>
        <begin position="141"/>
        <end position="164"/>
    </location>
</feature>
<dbReference type="Proteomes" id="UP000239209">
    <property type="component" value="Unassembled WGS sequence"/>
</dbReference>
<dbReference type="CDD" id="cd20694">
    <property type="entry name" value="CdiI_Ct-like"/>
    <property type="match status" value="1"/>
</dbReference>
<evidence type="ECO:0000256" key="1">
    <source>
        <dbReference type="SAM" id="MobiDB-lite"/>
    </source>
</evidence>
<evidence type="ECO:0008006" key="4">
    <source>
        <dbReference type="Google" id="ProtNLM"/>
    </source>
</evidence>
<sequence length="164" mass="17749">MPADPPWFLSAWAGVLDRPQLVDEALDREDEYAGVALLALVLGHPDPAVAPPRIRRALAARNPQTRANALQSLGHQARLHGVVDAASILALRRALRDDTVVGRGPYRIRGYADTAADDIGSFARRRELPRWFRRRFPGPVLQIERRAGGPGPDGGGDASGQQPG</sequence>
<reference evidence="2 3" key="1">
    <citation type="submission" date="2018-03" db="EMBL/GenBank/DDBJ databases">
        <title>Genomic Encyclopedia of Archaeal and Bacterial Type Strains, Phase II (KMG-II): from individual species to whole genera.</title>
        <authorList>
            <person name="Goeker M."/>
        </authorList>
    </citation>
    <scope>NUCLEOTIDE SEQUENCE [LARGE SCALE GENOMIC DNA]</scope>
    <source>
        <strain evidence="2 3">DSM 45348</strain>
    </source>
</reference>
<dbReference type="EMBL" id="PVZG01000036">
    <property type="protein sequence ID" value="PRY19258.1"/>
    <property type="molecule type" value="Genomic_DNA"/>
</dbReference>
<proteinExistence type="predicted"/>
<name>A0A2T0RDL7_9ACTN</name>
<dbReference type="AlphaFoldDB" id="A0A2T0RDL7"/>